<dbReference type="InterPro" id="IPR003439">
    <property type="entry name" value="ABC_transporter-like_ATP-bd"/>
</dbReference>
<evidence type="ECO:0000256" key="2">
    <source>
        <dbReference type="ARBA" id="ARBA00022448"/>
    </source>
</evidence>
<keyword evidence="7" id="KW-1185">Reference proteome</keyword>
<dbReference type="InterPro" id="IPR017871">
    <property type="entry name" value="ABC_transporter-like_CS"/>
</dbReference>
<dbReference type="Gene3D" id="3.40.50.300">
    <property type="entry name" value="P-loop containing nucleotide triphosphate hydrolases"/>
    <property type="match status" value="1"/>
</dbReference>
<dbReference type="CDD" id="cd10147">
    <property type="entry name" value="Wzt_C-like"/>
    <property type="match status" value="1"/>
</dbReference>
<evidence type="ECO:0000313" key="7">
    <source>
        <dbReference type="Proteomes" id="UP001259803"/>
    </source>
</evidence>
<sequence>MSDIAIRVAGLGKAYRIGVAAERADTMIGALASFAASPLRNFKRLRQLDTFSAGDRQDDLFWAVKDLDFEIRRGETVGFVGRNGAGKSTLLKMLSRITEPTTGEIAIRGRVSSLLEVGTGFHPELTGRENIYMNGTILGMAKREIDRKFDEIASFSGVEKFLDTPVKRYSSGMKVRLGFSVAAHLEPEVLIIDEVLAVGDAEFQRRCLGKMEEVAGMGRTVLFVSHNLGAIQNLCDRAISLRDGEMVADGTSSEVVSDYLASFVSFAGKGFSNDNPDRETKGEIRLIDGRVLDAQGIESEYFDAGSPLVLECDYHNPGRARRFEMRFTIRDGDGVAVTSAQTSVAGFEFDAAEHGRVRVTLDRLPLPPGSYSVNATVLTTDHKISDAVPNALTFTVDSASFFATGRTLPRRIARVLFDQHWEASTRHGGHDA</sequence>
<keyword evidence="4 6" id="KW-0067">ATP-binding</keyword>
<protein>
    <submittedName>
        <fullName evidence="6">ABC transporter ATP-binding protein</fullName>
    </submittedName>
</protein>
<evidence type="ECO:0000256" key="4">
    <source>
        <dbReference type="ARBA" id="ARBA00022840"/>
    </source>
</evidence>
<accession>A0ABU2ZJT2</accession>
<dbReference type="InterPro" id="IPR029439">
    <property type="entry name" value="Wzt_C"/>
</dbReference>
<dbReference type="PANTHER" id="PTHR46743">
    <property type="entry name" value="TEICHOIC ACIDS EXPORT ATP-BINDING PROTEIN TAGH"/>
    <property type="match status" value="1"/>
</dbReference>
<dbReference type="InterPro" id="IPR003593">
    <property type="entry name" value="AAA+_ATPase"/>
</dbReference>
<keyword evidence="3" id="KW-0547">Nucleotide-binding</keyword>
<dbReference type="SUPFAM" id="SSF52540">
    <property type="entry name" value="P-loop containing nucleoside triphosphate hydrolases"/>
    <property type="match status" value="1"/>
</dbReference>
<dbReference type="Pfam" id="PF00005">
    <property type="entry name" value="ABC_tran"/>
    <property type="match status" value="1"/>
</dbReference>
<keyword evidence="2" id="KW-0813">Transport</keyword>
<dbReference type="Gene3D" id="2.70.50.60">
    <property type="entry name" value="abc- transporter (atp binding component) like domain"/>
    <property type="match status" value="1"/>
</dbReference>
<evidence type="ECO:0000259" key="5">
    <source>
        <dbReference type="PROSITE" id="PS50893"/>
    </source>
</evidence>
<dbReference type="PROSITE" id="PS50893">
    <property type="entry name" value="ABC_TRANSPORTER_2"/>
    <property type="match status" value="1"/>
</dbReference>
<evidence type="ECO:0000313" key="6">
    <source>
        <dbReference type="EMBL" id="MDT0576866.1"/>
    </source>
</evidence>
<dbReference type="RefSeq" id="WP_311341440.1">
    <property type="nucleotide sequence ID" value="NZ_JAVRHS010000012.1"/>
</dbReference>
<proteinExistence type="inferred from homology"/>
<comment type="similarity">
    <text evidence="1">Belongs to the ABC transporter superfamily.</text>
</comment>
<comment type="caution">
    <text evidence="6">The sequence shown here is derived from an EMBL/GenBank/DDBJ whole genome shotgun (WGS) entry which is preliminary data.</text>
</comment>
<feature type="domain" description="ABC transporter" evidence="5">
    <location>
        <begin position="45"/>
        <end position="268"/>
    </location>
</feature>
<dbReference type="CDD" id="cd03220">
    <property type="entry name" value="ABC_KpsT_Wzt"/>
    <property type="match status" value="1"/>
</dbReference>
<dbReference type="SMART" id="SM00382">
    <property type="entry name" value="AAA"/>
    <property type="match status" value="1"/>
</dbReference>
<dbReference type="PROSITE" id="PS00211">
    <property type="entry name" value="ABC_TRANSPORTER_1"/>
    <property type="match status" value="1"/>
</dbReference>
<gene>
    <name evidence="6" type="ORF">RM533_11855</name>
</gene>
<dbReference type="InterPro" id="IPR050683">
    <property type="entry name" value="Bact_Polysacc_Export_ATP-bd"/>
</dbReference>
<dbReference type="Pfam" id="PF14524">
    <property type="entry name" value="Wzt_C"/>
    <property type="match status" value="1"/>
</dbReference>
<evidence type="ECO:0000256" key="3">
    <source>
        <dbReference type="ARBA" id="ARBA00022741"/>
    </source>
</evidence>
<name>A0ABU2ZJT2_9SPHN</name>
<dbReference type="GO" id="GO:0005524">
    <property type="term" value="F:ATP binding"/>
    <property type="evidence" value="ECO:0007669"/>
    <property type="project" value="UniProtKB-KW"/>
</dbReference>
<dbReference type="InterPro" id="IPR027417">
    <property type="entry name" value="P-loop_NTPase"/>
</dbReference>
<reference evidence="6 7" key="1">
    <citation type="submission" date="2023-09" db="EMBL/GenBank/DDBJ databases">
        <authorList>
            <person name="Rey-Velasco X."/>
        </authorList>
    </citation>
    <scope>NUCLEOTIDE SEQUENCE [LARGE SCALE GENOMIC DNA]</scope>
    <source>
        <strain evidence="6 7">F390</strain>
    </source>
</reference>
<organism evidence="6 7">
    <name type="scientific">Croceicoccus esteveae</name>
    <dbReference type="NCBI Taxonomy" id="3075597"/>
    <lineage>
        <taxon>Bacteria</taxon>
        <taxon>Pseudomonadati</taxon>
        <taxon>Pseudomonadota</taxon>
        <taxon>Alphaproteobacteria</taxon>
        <taxon>Sphingomonadales</taxon>
        <taxon>Erythrobacteraceae</taxon>
        <taxon>Croceicoccus</taxon>
    </lineage>
</organism>
<evidence type="ECO:0000256" key="1">
    <source>
        <dbReference type="ARBA" id="ARBA00005417"/>
    </source>
</evidence>
<dbReference type="Proteomes" id="UP001259803">
    <property type="component" value="Unassembled WGS sequence"/>
</dbReference>
<dbReference type="EMBL" id="JAVRHS010000012">
    <property type="protein sequence ID" value="MDT0576866.1"/>
    <property type="molecule type" value="Genomic_DNA"/>
</dbReference>
<dbReference type="InterPro" id="IPR015860">
    <property type="entry name" value="ABC_transpr_TagH-like"/>
</dbReference>
<dbReference type="PANTHER" id="PTHR46743:SF2">
    <property type="entry name" value="TEICHOIC ACIDS EXPORT ATP-BINDING PROTEIN TAGH"/>
    <property type="match status" value="1"/>
</dbReference>